<accession>A0ABZ2L8G6</accession>
<evidence type="ECO:0000256" key="1">
    <source>
        <dbReference type="SAM" id="MobiDB-lite"/>
    </source>
</evidence>
<dbReference type="EMBL" id="CP089983">
    <property type="protein sequence ID" value="WXB05849.1"/>
    <property type="molecule type" value="Genomic_DNA"/>
</dbReference>
<name>A0ABZ2L8G6_9BACT</name>
<dbReference type="Proteomes" id="UP001374803">
    <property type="component" value="Chromosome"/>
</dbReference>
<evidence type="ECO:0000313" key="2">
    <source>
        <dbReference type="EMBL" id="WXB05849.1"/>
    </source>
</evidence>
<protein>
    <submittedName>
        <fullName evidence="2">Uncharacterized protein</fullName>
    </submittedName>
</protein>
<feature type="region of interest" description="Disordered" evidence="1">
    <location>
        <begin position="64"/>
        <end position="88"/>
    </location>
</feature>
<organism evidence="2 3">
    <name type="scientific">Pendulispora rubella</name>
    <dbReference type="NCBI Taxonomy" id="2741070"/>
    <lineage>
        <taxon>Bacteria</taxon>
        <taxon>Pseudomonadati</taxon>
        <taxon>Myxococcota</taxon>
        <taxon>Myxococcia</taxon>
        <taxon>Myxococcales</taxon>
        <taxon>Sorangiineae</taxon>
        <taxon>Pendulisporaceae</taxon>
        <taxon>Pendulispora</taxon>
    </lineage>
</organism>
<reference evidence="2" key="1">
    <citation type="submission" date="2021-12" db="EMBL/GenBank/DDBJ databases">
        <title>Discovery of the Pendulisporaceae a myxobacterial family with distinct sporulation behavior and unique specialized metabolism.</title>
        <authorList>
            <person name="Garcia R."/>
            <person name="Popoff A."/>
            <person name="Bader C.D."/>
            <person name="Loehr J."/>
            <person name="Walesch S."/>
            <person name="Walt C."/>
            <person name="Boldt J."/>
            <person name="Bunk B."/>
            <person name="Haeckl F.J.F.P.J."/>
            <person name="Gunesch A.P."/>
            <person name="Birkelbach J."/>
            <person name="Nuebel U."/>
            <person name="Pietschmann T."/>
            <person name="Bach T."/>
            <person name="Mueller R."/>
        </authorList>
    </citation>
    <scope>NUCLEOTIDE SEQUENCE</scope>
    <source>
        <strain evidence="2">MSr11367</strain>
    </source>
</reference>
<evidence type="ECO:0000313" key="3">
    <source>
        <dbReference type="Proteomes" id="UP001374803"/>
    </source>
</evidence>
<proteinExistence type="predicted"/>
<dbReference type="RefSeq" id="WP_394835497.1">
    <property type="nucleotide sequence ID" value="NZ_CP089983.1"/>
</dbReference>
<sequence length="167" mass="18446">MLGTRGDGVVENCEPKRLFEWTRNVEMNYSKRMSKNLQAAIRQLAENFAEGLLQAARSASLEEILNGDAGGSARRSPGRPRKTATKPEPVVVAKRGRPAKRGGASADASLDRLVDVLRKNPKGLRSEELRSQLRLEKIPFRQAAAKALEANLITRTGEKRSTTFYAK</sequence>
<keyword evidence="3" id="KW-1185">Reference proteome</keyword>
<gene>
    <name evidence="2" type="ORF">LVJ94_01045</name>
</gene>